<organism evidence="5 6">
    <name type="scientific">Cardiosporidium cionae</name>
    <dbReference type="NCBI Taxonomy" id="476202"/>
    <lineage>
        <taxon>Eukaryota</taxon>
        <taxon>Sar</taxon>
        <taxon>Alveolata</taxon>
        <taxon>Apicomplexa</taxon>
        <taxon>Aconoidasida</taxon>
        <taxon>Nephromycida</taxon>
        <taxon>Cardiosporidium</taxon>
    </lineage>
</organism>
<keyword evidence="1" id="KW-0479">Metal-binding</keyword>
<evidence type="ECO:0000256" key="3">
    <source>
        <dbReference type="ARBA" id="ARBA00022837"/>
    </source>
</evidence>
<evidence type="ECO:0000313" key="5">
    <source>
        <dbReference type="EMBL" id="KAF8822000.1"/>
    </source>
</evidence>
<dbReference type="Proteomes" id="UP000823046">
    <property type="component" value="Unassembled WGS sequence"/>
</dbReference>
<reference evidence="5 6" key="1">
    <citation type="journal article" date="2020" name="bioRxiv">
        <title>Metabolic contributions of an alphaproteobacterial endosymbiont in the apicomplexan Cardiosporidium cionae.</title>
        <authorList>
            <person name="Hunter E.S."/>
            <person name="Paight C.J."/>
            <person name="Lane C.E."/>
        </authorList>
    </citation>
    <scope>NUCLEOTIDE SEQUENCE [LARGE SCALE GENOMIC DNA]</scope>
    <source>
        <strain evidence="5">ESH_2018</strain>
    </source>
</reference>
<dbReference type="PANTHER" id="PTHR34524:SF6">
    <property type="entry name" value="CALCYPHOSINE LIKE"/>
    <property type="match status" value="1"/>
</dbReference>
<accession>A0ABQ7JDL5</accession>
<evidence type="ECO:0000256" key="1">
    <source>
        <dbReference type="ARBA" id="ARBA00022723"/>
    </source>
</evidence>
<gene>
    <name evidence="5" type="ORF">IE077_001238</name>
</gene>
<dbReference type="SUPFAM" id="SSF47473">
    <property type="entry name" value="EF-hand"/>
    <property type="match status" value="2"/>
</dbReference>
<proteinExistence type="predicted"/>
<evidence type="ECO:0000313" key="6">
    <source>
        <dbReference type="Proteomes" id="UP000823046"/>
    </source>
</evidence>
<feature type="domain" description="EF-hand" evidence="4">
    <location>
        <begin position="470"/>
        <end position="505"/>
    </location>
</feature>
<feature type="domain" description="EF-hand" evidence="4">
    <location>
        <begin position="72"/>
        <end position="107"/>
    </location>
</feature>
<dbReference type="Pfam" id="PF13499">
    <property type="entry name" value="EF-hand_7"/>
    <property type="match status" value="1"/>
</dbReference>
<dbReference type="PROSITE" id="PS00018">
    <property type="entry name" value="EF_HAND_1"/>
    <property type="match status" value="2"/>
</dbReference>
<feature type="domain" description="EF-hand" evidence="4">
    <location>
        <begin position="187"/>
        <end position="222"/>
    </location>
</feature>
<sequence>MKMALPYHTKLAILRIFQKIAESEYAIEIISNSFLLKYCPASNVFNSIDFEGKGYLTEENLLEFLRDYCCRVEAREALSLLTEVDTNEDGKISFNEFCDFLKCTNNCASCSHCRCKVHSICEARDHVARLLLKKIQLLQEIDRTRVAVLKDPDFSLIDGFQFLDHFEEGSITKRGLLHVVSKLRIGMLSSDIETAFNRLDKDGDGCLSLLDFIDAVFPSFSRGCVCERCDQPYNVETSCSTADTATPLKNSINNCSGSHSHKRGYACPCCQELVNNTKAICTTSPLFYCHRQEKPTIGYKSINTIPNLCNCCHSDVENIMDKTNESYALYKSTPNDLNSGNGTGSSFCSNAMMCMLKQQILLLQEIKQYQCALALRPDFNLILLWRLFDPHVRGYATLTTFSQGLKCLGFNPTAKDIKLYFNKFSRAQDGRCRYADLCDAFVPADPTHAERMINRVPKLEAILYRIRNSKEQRELQSMFRMADIRQDGCVSVPDFRQVLSKCDIAASWEDTLSLLSRLSTRCTPLAVPSA</sequence>
<dbReference type="InterPro" id="IPR051581">
    <property type="entry name" value="Ca-bind"/>
</dbReference>
<dbReference type="Pfam" id="PF13833">
    <property type="entry name" value="EF-hand_8"/>
    <property type="match status" value="1"/>
</dbReference>
<dbReference type="InterPro" id="IPR002048">
    <property type="entry name" value="EF_hand_dom"/>
</dbReference>
<name>A0ABQ7JDL5_9APIC</name>
<dbReference type="PROSITE" id="PS50222">
    <property type="entry name" value="EF_HAND_2"/>
    <property type="match status" value="3"/>
</dbReference>
<dbReference type="InterPro" id="IPR018247">
    <property type="entry name" value="EF_Hand_1_Ca_BS"/>
</dbReference>
<comment type="caution">
    <text evidence="5">The sequence shown here is derived from an EMBL/GenBank/DDBJ whole genome shotgun (WGS) entry which is preliminary data.</text>
</comment>
<dbReference type="PANTHER" id="PTHR34524">
    <property type="entry name" value="CALCYPHOSIN"/>
    <property type="match status" value="1"/>
</dbReference>
<keyword evidence="6" id="KW-1185">Reference proteome</keyword>
<evidence type="ECO:0000259" key="4">
    <source>
        <dbReference type="PROSITE" id="PS50222"/>
    </source>
</evidence>
<dbReference type="InterPro" id="IPR011992">
    <property type="entry name" value="EF-hand-dom_pair"/>
</dbReference>
<keyword evidence="3" id="KW-0106">Calcium</keyword>
<dbReference type="EMBL" id="JADAQX010000099">
    <property type="protein sequence ID" value="KAF8822000.1"/>
    <property type="molecule type" value="Genomic_DNA"/>
</dbReference>
<dbReference type="CDD" id="cd00051">
    <property type="entry name" value="EFh"/>
    <property type="match status" value="2"/>
</dbReference>
<dbReference type="SMART" id="SM00054">
    <property type="entry name" value="EFh"/>
    <property type="match status" value="4"/>
</dbReference>
<keyword evidence="2" id="KW-0677">Repeat</keyword>
<evidence type="ECO:0000256" key="2">
    <source>
        <dbReference type="ARBA" id="ARBA00022737"/>
    </source>
</evidence>
<protein>
    <submittedName>
        <fullName evidence="5">EF hand domain-containing protein</fullName>
    </submittedName>
</protein>
<dbReference type="Gene3D" id="1.10.238.10">
    <property type="entry name" value="EF-hand"/>
    <property type="match status" value="2"/>
</dbReference>